<protein>
    <submittedName>
        <fullName evidence="1">Uncharacterized protein</fullName>
    </submittedName>
</protein>
<evidence type="ECO:0000313" key="1">
    <source>
        <dbReference type="EMBL" id="RAK68710.1"/>
    </source>
</evidence>
<dbReference type="InterPro" id="IPR027417">
    <property type="entry name" value="P-loop_NTPase"/>
</dbReference>
<keyword evidence="2" id="KW-1185">Reference proteome</keyword>
<dbReference type="OrthoDB" id="6746502at2"/>
<dbReference type="InterPro" id="IPR016024">
    <property type="entry name" value="ARM-type_fold"/>
</dbReference>
<proteinExistence type="predicted"/>
<comment type="caution">
    <text evidence="1">The sequence shown here is derived from an EMBL/GenBank/DDBJ whole genome shotgun (WGS) entry which is preliminary data.</text>
</comment>
<dbReference type="RefSeq" id="WP_111274202.1">
    <property type="nucleotide sequence ID" value="NZ_QFYS01000001.1"/>
</dbReference>
<gene>
    <name evidence="1" type="ORF">DJ019_01455</name>
</gene>
<evidence type="ECO:0000313" key="2">
    <source>
        <dbReference type="Proteomes" id="UP000249524"/>
    </source>
</evidence>
<dbReference type="Proteomes" id="UP000249524">
    <property type="component" value="Unassembled WGS sequence"/>
</dbReference>
<name>A0A328BMY0_9CAUL</name>
<dbReference type="EMBL" id="QFYS01000001">
    <property type="protein sequence ID" value="RAK68710.1"/>
    <property type="molecule type" value="Genomic_DNA"/>
</dbReference>
<accession>A0A328BMY0</accession>
<dbReference type="SUPFAM" id="SSF52540">
    <property type="entry name" value="P-loop containing nucleoside triphosphate hydrolases"/>
    <property type="match status" value="1"/>
</dbReference>
<organism evidence="1 2">
    <name type="scientific">Phenylobacterium kunshanense</name>
    <dbReference type="NCBI Taxonomy" id="1445034"/>
    <lineage>
        <taxon>Bacteria</taxon>
        <taxon>Pseudomonadati</taxon>
        <taxon>Pseudomonadota</taxon>
        <taxon>Alphaproteobacteria</taxon>
        <taxon>Caulobacterales</taxon>
        <taxon>Caulobacteraceae</taxon>
        <taxon>Phenylobacterium</taxon>
    </lineage>
</organism>
<dbReference type="SUPFAM" id="SSF48371">
    <property type="entry name" value="ARM repeat"/>
    <property type="match status" value="1"/>
</dbReference>
<sequence>MALEDDSAERGSGGASLAGYDYQIDVSVWLALDVVLAGKLAHELVLEPATEEDVEAQLLEHEPGRVASHASMGDYTLVVQVKLRTGDAWTAPGVKRLLEHGSESRLSAAERLKATGVRYLLVTSVGLNGGTRGLGVRRAGVWPKADRMPTSLVNALPPGSAGRVAIIGGQDEERVATDIERLLVQSFRVPFARWRECRAALREEARIRILQGGSGRWRREEIEAVIRAHEGYIASSPELDHYVYPTNWADLSTAMGDRSAALIVGQSGTGKTLATRKLFEELRDQIPGLKRVPIKLGPHQLRDDQTEGPVLYDVEDPWGRFDFDPASRPWNDQLAQILSKARPDRMVVATSRLDVAREAGALDSVKAFIIPLEAEHYGKRERARLYTSRVPGLPRDLQLLAANSQADVLSQLATPLEIQKFFDALPTIDRKSLQNPPGFVAEAIRRAHQDSIELTVREQIEQRDDVRAAAVIWGLLKAVDKVTGRLVRTLEDMLADRDPNMSRGISPLIEFFVAARNLRQVDDSVAYYHPRVEAGIEQALARHAPLVRQTLRRVVDILVSPDGPGQAWGAGVAARLLAAAAHKPDLSPTLAPTAAGRIDAWLAQQVAAVHGKDFEALLETAAASGSADSAVAELARYLRHRPDRSFGGLMRWGEPRKDEAWRERIRQDPATKPMLDRYVREVLPQARVSYPTSLVTKLERLAPGLTPAFLAAAETAVRYGVLSTDHVIAAGALRDREGFEHVIDRAIEVLTPSAADLAAAAKTRLDVVNGVYSEDYAEHLADNDEGYTAQQFLKAYAQKTRTTVGWRVLAQHRHRDRLRAEWFGELLREVERGTPDDEELEGAFAAGYGTVDEHLLWYVLCRHWRAIHLDPLRTRLLSFDLDPDVRQAALACLLERAPAEFAGLVDQLVAKGMTARLLEIALDLAVLGRRRALDGERHAAAAEAARLHLPRVFRNLGDAAVALAEERKPKLNADTVAVLATLRVNAEDIRRFRLQVDAHYPMSVEDDIHALLAHTDDADVAVEALQAAIRKGMAATVDQAINHRFADVSAAALTFVGESLAAPLPERLLAKAADTGSPVRKALTALLLAKPHAEHLPTLLKLAEDTWSASARYYGEDDHFPIAQAAVTAIAKLLPLSSEAERALYSLALETSDLTLLGAIFDLLAEHGGTKAQARLLEQAITPGRAHVRRAAASALLGASDHLAGSIIESIAPELLTSRADVIAATLAIIVAWRADPSAVRAAAERLAPHPERRVFILLMICAAKDRATDLPKALAALLPKGHPAVKWALTGKGPHPDDAMLSDLGSARACAAVLKYLTP</sequence>
<reference evidence="1 2" key="1">
    <citation type="submission" date="2018-05" db="EMBL/GenBank/DDBJ databases">
        <authorList>
            <person name="Lanie J.A."/>
            <person name="Ng W.-L."/>
            <person name="Kazmierczak K.M."/>
            <person name="Andrzejewski T.M."/>
            <person name="Davidsen T.M."/>
            <person name="Wayne K.J."/>
            <person name="Tettelin H."/>
            <person name="Glass J.I."/>
            <person name="Rusch D."/>
            <person name="Podicherti R."/>
            <person name="Tsui H.-C.T."/>
            <person name="Winkler M.E."/>
        </authorList>
    </citation>
    <scope>NUCLEOTIDE SEQUENCE [LARGE SCALE GENOMIC DNA]</scope>
    <source>
        <strain evidence="1 2">BUT-10</strain>
    </source>
</reference>